<feature type="domain" description="AAA+ ATPase" evidence="5">
    <location>
        <begin position="491"/>
        <end position="629"/>
    </location>
</feature>
<dbReference type="AlphaFoldDB" id="A0A8S4A0F4"/>
<reference evidence="6" key="1">
    <citation type="submission" date="2021-04" db="EMBL/GenBank/DDBJ databases">
        <authorList>
            <consortium name="Molecular Ecology Group"/>
        </authorList>
    </citation>
    <scope>NUCLEOTIDE SEQUENCE</scope>
</reference>
<dbReference type="InterPro" id="IPR050168">
    <property type="entry name" value="AAA_ATPase_domain"/>
</dbReference>
<feature type="compositionally biased region" description="Polar residues" evidence="4">
    <location>
        <begin position="66"/>
        <end position="84"/>
    </location>
</feature>
<evidence type="ECO:0000256" key="3">
    <source>
        <dbReference type="ARBA" id="ARBA00022840"/>
    </source>
</evidence>
<dbReference type="Pfam" id="PF00004">
    <property type="entry name" value="AAA"/>
    <property type="match status" value="2"/>
</dbReference>
<dbReference type="CDD" id="cd19511">
    <property type="entry name" value="RecA-like_CDC48_r2-like"/>
    <property type="match status" value="1"/>
</dbReference>
<dbReference type="FunFam" id="3.40.50.300:FF:000018">
    <property type="entry name" value="Cell division control 48"/>
    <property type="match status" value="1"/>
</dbReference>
<dbReference type="GO" id="GO:0005737">
    <property type="term" value="C:cytoplasm"/>
    <property type="evidence" value="ECO:0007669"/>
    <property type="project" value="TreeGrafter"/>
</dbReference>
<dbReference type="SUPFAM" id="SSF52540">
    <property type="entry name" value="P-loop containing nucleoside triphosphate hydrolases"/>
    <property type="match status" value="2"/>
</dbReference>
<dbReference type="Gene3D" id="3.40.50.300">
    <property type="entry name" value="P-loop containing nucleotide triphosphate hydrolases"/>
    <property type="match status" value="2"/>
</dbReference>
<evidence type="ECO:0000256" key="4">
    <source>
        <dbReference type="SAM" id="MobiDB-lite"/>
    </source>
</evidence>
<evidence type="ECO:0000313" key="6">
    <source>
        <dbReference type="EMBL" id="CAG5135317.1"/>
    </source>
</evidence>
<dbReference type="Pfam" id="PF17862">
    <property type="entry name" value="AAA_lid_3"/>
    <property type="match status" value="2"/>
</dbReference>
<organism evidence="6 7">
    <name type="scientific">Candidula unifasciata</name>
    <dbReference type="NCBI Taxonomy" id="100452"/>
    <lineage>
        <taxon>Eukaryota</taxon>
        <taxon>Metazoa</taxon>
        <taxon>Spiralia</taxon>
        <taxon>Lophotrochozoa</taxon>
        <taxon>Mollusca</taxon>
        <taxon>Gastropoda</taxon>
        <taxon>Heterobranchia</taxon>
        <taxon>Euthyneura</taxon>
        <taxon>Panpulmonata</taxon>
        <taxon>Eupulmonata</taxon>
        <taxon>Stylommatophora</taxon>
        <taxon>Helicina</taxon>
        <taxon>Helicoidea</taxon>
        <taxon>Geomitridae</taxon>
        <taxon>Candidula</taxon>
    </lineage>
</organism>
<proteinExistence type="predicted"/>
<keyword evidence="2" id="KW-0547">Nucleotide-binding</keyword>
<gene>
    <name evidence="6" type="ORF">CUNI_LOCUS20875</name>
</gene>
<dbReference type="GO" id="GO:0016887">
    <property type="term" value="F:ATP hydrolysis activity"/>
    <property type="evidence" value="ECO:0007669"/>
    <property type="project" value="InterPro"/>
</dbReference>
<sequence length="720" mass="78752">EPNDVFEKAEFLSFMTSYLDGRYITKGTPLTVKYFGQVCYCHVNSLICDTTSLPCERTVPEPASSVEPQASEYLQTGGNQTPQRRTVAELRESTQGGSSPIVDGNVLSTPTQDPSVIDLDIASLTISPTTSTPKMCPRDTFPNLMTPISTRGQSGDSNTLSSQVFAKVSSKFTTVSLQLAAEIRGNVDQNKPHVSLADVGGMRLQVEELKTRILRALQPKCINRCILLHGPPGTGKSLLVKALTLDLDMATTYMTGTDIWSKLFGEAESNLCKVFKSAQNKAPSIVVIDDIDVMCPKRSQVQAGQQEQRIVGTLLTLLDSLASVQNPHQIVVVIGITNNRDNIDPALRRAGRFGCEVEVGVPTAAQRREILEVLLNKVAHNLTAEDIEAAARNAHGYVGADLCALINEAYMHSLSSEAASVQSETVKLALKDLVHAGLRVKPSALREIQLEVPQVKWTDIGGMSEVKMRLREAVDLPQTNPEVFARLGIQPPKGLLMYGPPGCSKTMVARALATECSLNFLAVKGPELFNKYVGESEKAVREVFRKARQAAPSIIFFDEIDAIAVNRASSESTSGVQNRVLTQLLTEMDGMQFLKDVFIIAATNRPDLIDPALMRPGRFDNLVYVPLPDAETRTQILQKKLNKMSVAHDVSLELLVQATQDYSGAEIVQVCQEAAFYALREDIHTEKVLARHFDAALGKVQPQTDPHLMEIYSQFSQSSS</sequence>
<dbReference type="EMBL" id="CAJHNH020008168">
    <property type="protein sequence ID" value="CAG5135317.1"/>
    <property type="molecule type" value="Genomic_DNA"/>
</dbReference>
<dbReference type="FunFam" id="3.40.50.300:FF:000061">
    <property type="entry name" value="ATPase family, AAA domain-containing 2"/>
    <property type="match status" value="1"/>
</dbReference>
<feature type="region of interest" description="Disordered" evidence="4">
    <location>
        <begin position="59"/>
        <end position="86"/>
    </location>
</feature>
<dbReference type="SMART" id="SM00382">
    <property type="entry name" value="AAA"/>
    <property type="match status" value="2"/>
</dbReference>
<evidence type="ECO:0000259" key="5">
    <source>
        <dbReference type="SMART" id="SM00382"/>
    </source>
</evidence>
<evidence type="ECO:0000256" key="2">
    <source>
        <dbReference type="ARBA" id="ARBA00022741"/>
    </source>
</evidence>
<keyword evidence="1" id="KW-0677">Repeat</keyword>
<dbReference type="PANTHER" id="PTHR23077">
    <property type="entry name" value="AAA-FAMILY ATPASE"/>
    <property type="match status" value="1"/>
</dbReference>
<evidence type="ECO:0000313" key="7">
    <source>
        <dbReference type="Proteomes" id="UP000678393"/>
    </source>
</evidence>
<dbReference type="PANTHER" id="PTHR23077:SF27">
    <property type="entry name" value="ATPASE FAMILY GENE 2 PROTEIN HOMOLOG A"/>
    <property type="match status" value="1"/>
</dbReference>
<dbReference type="InterPro" id="IPR003959">
    <property type="entry name" value="ATPase_AAA_core"/>
</dbReference>
<dbReference type="Gene3D" id="1.10.8.60">
    <property type="match status" value="2"/>
</dbReference>
<comment type="caution">
    <text evidence="6">The sequence shown here is derived from an EMBL/GenBank/DDBJ whole genome shotgun (WGS) entry which is preliminary data.</text>
</comment>
<dbReference type="InterPro" id="IPR003960">
    <property type="entry name" value="ATPase_AAA_CS"/>
</dbReference>
<dbReference type="InterPro" id="IPR003593">
    <property type="entry name" value="AAA+_ATPase"/>
</dbReference>
<accession>A0A8S4A0F4</accession>
<feature type="non-terminal residue" evidence="6">
    <location>
        <position position="720"/>
    </location>
</feature>
<dbReference type="GO" id="GO:0005524">
    <property type="term" value="F:ATP binding"/>
    <property type="evidence" value="ECO:0007669"/>
    <property type="project" value="UniProtKB-KW"/>
</dbReference>
<dbReference type="InterPro" id="IPR041569">
    <property type="entry name" value="AAA_lid_3"/>
</dbReference>
<protein>
    <recommendedName>
        <fullName evidence="5">AAA+ ATPase domain-containing protein</fullName>
    </recommendedName>
</protein>
<feature type="domain" description="AAA+ ATPase" evidence="5">
    <location>
        <begin position="222"/>
        <end position="363"/>
    </location>
</feature>
<evidence type="ECO:0000256" key="1">
    <source>
        <dbReference type="ARBA" id="ARBA00022737"/>
    </source>
</evidence>
<dbReference type="InterPro" id="IPR027417">
    <property type="entry name" value="P-loop_NTPase"/>
</dbReference>
<dbReference type="Proteomes" id="UP000678393">
    <property type="component" value="Unassembled WGS sequence"/>
</dbReference>
<name>A0A8S4A0F4_9EUPU</name>
<keyword evidence="3" id="KW-0067">ATP-binding</keyword>
<dbReference type="PROSITE" id="PS00674">
    <property type="entry name" value="AAA"/>
    <property type="match status" value="1"/>
</dbReference>
<keyword evidence="7" id="KW-1185">Reference proteome</keyword>
<dbReference type="OrthoDB" id="27435at2759"/>